<dbReference type="Proteomes" id="UP000800096">
    <property type="component" value="Unassembled WGS sequence"/>
</dbReference>
<comment type="catalytic activity">
    <reaction evidence="1">
        <text>Release of any N-terminal amino acid, including proline, that is linked to proline, even from a dipeptide or tripeptide.</text>
        <dbReference type="EC" id="3.4.11.9"/>
    </reaction>
</comment>
<evidence type="ECO:0000256" key="3">
    <source>
        <dbReference type="ARBA" id="ARBA00002443"/>
    </source>
</evidence>
<evidence type="ECO:0000256" key="7">
    <source>
        <dbReference type="ARBA" id="ARBA00022670"/>
    </source>
</evidence>
<dbReference type="SUPFAM" id="SSF53092">
    <property type="entry name" value="Creatinase/prolidase N-terminal domain"/>
    <property type="match status" value="1"/>
</dbReference>
<dbReference type="Pfam" id="PF05195">
    <property type="entry name" value="AMP_N"/>
    <property type="match status" value="1"/>
</dbReference>
<evidence type="ECO:0000256" key="12">
    <source>
        <dbReference type="ARBA" id="ARBA00030849"/>
    </source>
</evidence>
<comment type="cofactor">
    <cofactor evidence="2">
        <name>Mn(2+)</name>
        <dbReference type="ChEBI" id="CHEBI:29035"/>
    </cofactor>
</comment>
<evidence type="ECO:0000313" key="17">
    <source>
        <dbReference type="EMBL" id="KAF1914578.1"/>
    </source>
</evidence>
<accession>A0A6A5QIB7</accession>
<evidence type="ECO:0000256" key="13">
    <source>
        <dbReference type="ARBA" id="ARBA00032413"/>
    </source>
</evidence>
<evidence type="ECO:0000256" key="1">
    <source>
        <dbReference type="ARBA" id="ARBA00001424"/>
    </source>
</evidence>
<keyword evidence="18" id="KW-1185">Reference proteome</keyword>
<keyword evidence="8 14" id="KW-0479">Metal-binding</keyword>
<keyword evidence="11" id="KW-0464">Manganese</keyword>
<dbReference type="InterPro" id="IPR029149">
    <property type="entry name" value="Creatin/AminoP/Spt16_N"/>
</dbReference>
<dbReference type="PROSITE" id="PS00491">
    <property type="entry name" value="PROLINE_PEPTIDASE"/>
    <property type="match status" value="1"/>
</dbReference>
<feature type="domain" description="Aminopeptidase P N-terminal" evidence="16">
    <location>
        <begin position="33"/>
        <end position="165"/>
    </location>
</feature>
<feature type="region of interest" description="Disordered" evidence="15">
    <location>
        <begin position="880"/>
        <end position="931"/>
    </location>
</feature>
<dbReference type="SUPFAM" id="SSF55920">
    <property type="entry name" value="Creatinase/aminopeptidase"/>
    <property type="match status" value="1"/>
</dbReference>
<dbReference type="PANTHER" id="PTHR43226">
    <property type="entry name" value="XAA-PRO AMINOPEPTIDASE 3"/>
    <property type="match status" value="1"/>
</dbReference>
<dbReference type="Gene3D" id="3.40.350.10">
    <property type="entry name" value="Creatinase/prolidase N-terminal domain"/>
    <property type="match status" value="1"/>
</dbReference>
<protein>
    <recommendedName>
        <fullName evidence="5">Xaa-Pro aminopeptidase</fullName>
        <ecNumber evidence="5">3.4.11.9</ecNumber>
    </recommendedName>
    <alternativeName>
        <fullName evidence="12">Aminoacylproline aminopeptidase</fullName>
    </alternativeName>
    <alternativeName>
        <fullName evidence="13">Prolidase</fullName>
    </alternativeName>
</protein>
<dbReference type="InterPro" id="IPR007865">
    <property type="entry name" value="Aminopep_P_N"/>
</dbReference>
<dbReference type="PANTHER" id="PTHR43226:SF3">
    <property type="entry name" value="XAA-PRO AMINOPEPTIDASE AN0832-RELATED"/>
    <property type="match status" value="1"/>
</dbReference>
<organism evidence="17 18">
    <name type="scientific">Ampelomyces quisqualis</name>
    <name type="common">Powdery mildew agent</name>
    <dbReference type="NCBI Taxonomy" id="50730"/>
    <lineage>
        <taxon>Eukaryota</taxon>
        <taxon>Fungi</taxon>
        <taxon>Dikarya</taxon>
        <taxon>Ascomycota</taxon>
        <taxon>Pezizomycotina</taxon>
        <taxon>Dothideomycetes</taxon>
        <taxon>Pleosporomycetidae</taxon>
        <taxon>Pleosporales</taxon>
        <taxon>Pleosporineae</taxon>
        <taxon>Phaeosphaeriaceae</taxon>
        <taxon>Ampelomyces</taxon>
    </lineage>
</organism>
<dbReference type="OrthoDB" id="10261878at2759"/>
<evidence type="ECO:0000256" key="15">
    <source>
        <dbReference type="SAM" id="MobiDB-lite"/>
    </source>
</evidence>
<keyword evidence="9" id="KW-0378">Hydrolase</keyword>
<evidence type="ECO:0000256" key="9">
    <source>
        <dbReference type="ARBA" id="ARBA00022801"/>
    </source>
</evidence>
<evidence type="ECO:0000256" key="8">
    <source>
        <dbReference type="ARBA" id="ARBA00022723"/>
    </source>
</evidence>
<dbReference type="InterPro" id="IPR036005">
    <property type="entry name" value="Creatinase/aminopeptidase-like"/>
</dbReference>
<evidence type="ECO:0000259" key="16">
    <source>
        <dbReference type="SMART" id="SM01011"/>
    </source>
</evidence>
<dbReference type="InterPro" id="IPR001131">
    <property type="entry name" value="Peptidase_M24B_aminopep-P_CS"/>
</dbReference>
<dbReference type="SMART" id="SM01011">
    <property type="entry name" value="AMP_N"/>
    <property type="match status" value="1"/>
</dbReference>
<keyword evidence="6" id="KW-0031">Aminopeptidase</keyword>
<gene>
    <name evidence="17" type="ORF">BDU57DRAFT_298316</name>
</gene>
<feature type="compositionally biased region" description="Basic and acidic residues" evidence="15">
    <location>
        <begin position="899"/>
        <end position="911"/>
    </location>
</feature>
<evidence type="ECO:0000256" key="4">
    <source>
        <dbReference type="ARBA" id="ARBA00008766"/>
    </source>
</evidence>
<dbReference type="GO" id="GO:0070006">
    <property type="term" value="F:metalloaminopeptidase activity"/>
    <property type="evidence" value="ECO:0007669"/>
    <property type="project" value="InterPro"/>
</dbReference>
<dbReference type="EC" id="3.4.11.9" evidence="5"/>
<name>A0A6A5QIB7_AMPQU</name>
<dbReference type="Pfam" id="PF00557">
    <property type="entry name" value="Peptidase_M24"/>
    <property type="match status" value="1"/>
</dbReference>
<evidence type="ECO:0000256" key="5">
    <source>
        <dbReference type="ARBA" id="ARBA00012574"/>
    </source>
</evidence>
<dbReference type="GO" id="GO:0006508">
    <property type="term" value="P:proteolysis"/>
    <property type="evidence" value="ECO:0007669"/>
    <property type="project" value="UniProtKB-KW"/>
</dbReference>
<evidence type="ECO:0000256" key="10">
    <source>
        <dbReference type="ARBA" id="ARBA00023049"/>
    </source>
</evidence>
<sequence>MEVLDATSLAQRLKWEAKEYWVHLEAESPLDKYPAKQHARRVQEKLGVEEGLIYLPGQKSKNNDDSDMPAPFRQLRYFYYLSGCNEPDCHLTYDIQHDTLALFIPRIDEKRVIWNGRGSTLAEALVRYDVDEVYYSDETAEYIEDWYHRSCNKGKFFILHDTQRRQLDGSRPGTIDSTSLQPAMNVARMIKDEHEIELIQRANDISSKAHRAVLSNVLKFKNEAQVEGLFLDVCVSHHAKQQAYDPIAASGPNAGTLHYDANNEDFGDRQLMCLDAACEYELYASDITRTFPLSASWPSTEAHNIYKLVERMQEACISRLAPGVRYLDLHILAHQIAIDGLLALGILQNGTREEIYKAGTSRAFFPHGLGHHVGLEVHDVGQAELMSIRGGKRVLEQPPSLYPVNFHHSVYDPNTCLAPTDPESSQLEEGMVLTVEPGIYFSVYALQHFYLPSPVHSKYINLDVLQRYLPVGGVRIEDNLLITSKGYENLTTAPKGEEMLEIIRQGKSTTRSARPAPIRRRSSRVQTKEEEPIRLCAPGISATTPESMLRPIARAMTMPAEYKQRKSVDFEPFEGPSLFSNFRRSMTTDERVQCWQQVHNASPRSRKMPERPSSQNTMCGSHESGVTHVYMVLGSEHASSRPAGESPKGLLPCKKCNILCEALNRLRQKLALSEQGSPKQSVRIDSMTARQKENNYDKICRLTHLPHPLTGRDETLANNNTVPSQQMQSRTYEYSRAIQPPTAPTSQDVYAQNLGDDSKRASVRKHRSVPVMSVQELAQNLPSATSSHRRRIQEPTIGIKTNTSTLLPFSTETRRDELDRRLAEVLDRVNYSKNPYQDHLQQEADAAATRCALKSSPNFHSTQAARGRQTLLDLRSQHQNRPTLQPNGREPLHDPLTQRQDKPSIRPRSRDFNTGSRDTPPIATATNEVRTDVSKPNAPILGQLQHQMEQLEAQLKTYMISARGTRPPSTEEARRAEE</sequence>
<dbReference type="GO" id="GO:0030145">
    <property type="term" value="F:manganese ion binding"/>
    <property type="evidence" value="ECO:0007669"/>
    <property type="project" value="InterPro"/>
</dbReference>
<dbReference type="Gene3D" id="3.90.230.10">
    <property type="entry name" value="Creatinase/methionine aminopeptidase superfamily"/>
    <property type="match status" value="1"/>
</dbReference>
<evidence type="ECO:0000256" key="6">
    <source>
        <dbReference type="ARBA" id="ARBA00022438"/>
    </source>
</evidence>
<keyword evidence="10" id="KW-0482">Metalloprotease</keyword>
<evidence type="ECO:0000313" key="18">
    <source>
        <dbReference type="Proteomes" id="UP000800096"/>
    </source>
</evidence>
<feature type="region of interest" description="Disordered" evidence="15">
    <location>
        <begin position="599"/>
        <end position="621"/>
    </location>
</feature>
<dbReference type="InterPro" id="IPR000994">
    <property type="entry name" value="Pept_M24"/>
</dbReference>
<evidence type="ECO:0000256" key="14">
    <source>
        <dbReference type="RuleBase" id="RU000590"/>
    </source>
</evidence>
<comment type="similarity">
    <text evidence="4 14">Belongs to the peptidase M24B family.</text>
</comment>
<comment type="function">
    <text evidence="3">Catalyzes the removal of a penultimate prolyl residue from the N-termini of peptides.</text>
</comment>
<dbReference type="InterPro" id="IPR052433">
    <property type="entry name" value="X-Pro_dipept-like"/>
</dbReference>
<evidence type="ECO:0000256" key="2">
    <source>
        <dbReference type="ARBA" id="ARBA00001936"/>
    </source>
</evidence>
<keyword evidence="7" id="KW-0645">Protease</keyword>
<reference evidence="17" key="1">
    <citation type="journal article" date="2020" name="Stud. Mycol.">
        <title>101 Dothideomycetes genomes: a test case for predicting lifestyles and emergence of pathogens.</title>
        <authorList>
            <person name="Haridas S."/>
            <person name="Albert R."/>
            <person name="Binder M."/>
            <person name="Bloem J."/>
            <person name="Labutti K."/>
            <person name="Salamov A."/>
            <person name="Andreopoulos B."/>
            <person name="Baker S."/>
            <person name="Barry K."/>
            <person name="Bills G."/>
            <person name="Bluhm B."/>
            <person name="Cannon C."/>
            <person name="Castanera R."/>
            <person name="Culley D."/>
            <person name="Daum C."/>
            <person name="Ezra D."/>
            <person name="Gonzalez J."/>
            <person name="Henrissat B."/>
            <person name="Kuo A."/>
            <person name="Liang C."/>
            <person name="Lipzen A."/>
            <person name="Lutzoni F."/>
            <person name="Magnuson J."/>
            <person name="Mondo S."/>
            <person name="Nolan M."/>
            <person name="Ohm R."/>
            <person name="Pangilinan J."/>
            <person name="Park H.-J."/>
            <person name="Ramirez L."/>
            <person name="Alfaro M."/>
            <person name="Sun H."/>
            <person name="Tritt A."/>
            <person name="Yoshinaga Y."/>
            <person name="Zwiers L.-H."/>
            <person name="Turgeon B."/>
            <person name="Goodwin S."/>
            <person name="Spatafora J."/>
            <person name="Crous P."/>
            <person name="Grigoriev I."/>
        </authorList>
    </citation>
    <scope>NUCLEOTIDE SEQUENCE</scope>
    <source>
        <strain evidence="17">HMLAC05119</strain>
    </source>
</reference>
<dbReference type="CDD" id="cd01087">
    <property type="entry name" value="Prolidase"/>
    <property type="match status" value="1"/>
</dbReference>
<dbReference type="AlphaFoldDB" id="A0A6A5QIB7"/>
<feature type="region of interest" description="Disordered" evidence="15">
    <location>
        <begin position="506"/>
        <end position="531"/>
    </location>
</feature>
<proteinExistence type="inferred from homology"/>
<dbReference type="EMBL" id="ML979137">
    <property type="protein sequence ID" value="KAF1914578.1"/>
    <property type="molecule type" value="Genomic_DNA"/>
</dbReference>
<evidence type="ECO:0000256" key="11">
    <source>
        <dbReference type="ARBA" id="ARBA00023211"/>
    </source>
</evidence>